<accession>A0A561PZ28</accession>
<reference evidence="1 2" key="1">
    <citation type="submission" date="2019-06" db="EMBL/GenBank/DDBJ databases">
        <title>Sorghum-associated microbial communities from plants grown in Nebraska, USA.</title>
        <authorList>
            <person name="Schachtman D."/>
        </authorList>
    </citation>
    <scope>NUCLEOTIDE SEQUENCE [LARGE SCALE GENOMIC DNA]</scope>
    <source>
        <strain evidence="1 2">1225</strain>
    </source>
</reference>
<gene>
    <name evidence="1" type="ORF">FHW37_1219</name>
</gene>
<sequence length="47" mass="5575">MSFGELLFDEIDVLKDSNGRFVVFLPCRRDDERARTSCKQVRPQPRF</sequence>
<keyword evidence="2" id="KW-1185">Reference proteome</keyword>
<dbReference type="AlphaFoldDB" id="A0A561PZ28"/>
<organism evidence="1 2">
    <name type="scientific">Neorhizobium alkalisoli</name>
    <dbReference type="NCBI Taxonomy" id="528178"/>
    <lineage>
        <taxon>Bacteria</taxon>
        <taxon>Pseudomonadati</taxon>
        <taxon>Pseudomonadota</taxon>
        <taxon>Alphaproteobacteria</taxon>
        <taxon>Hyphomicrobiales</taxon>
        <taxon>Rhizobiaceae</taxon>
        <taxon>Rhizobium/Agrobacterium group</taxon>
        <taxon>Neorhizobium</taxon>
    </lineage>
</organism>
<dbReference type="EMBL" id="VIWP01000021">
    <property type="protein sequence ID" value="TWF43339.1"/>
    <property type="molecule type" value="Genomic_DNA"/>
</dbReference>
<evidence type="ECO:0000313" key="1">
    <source>
        <dbReference type="EMBL" id="TWF43339.1"/>
    </source>
</evidence>
<dbReference type="Proteomes" id="UP000320653">
    <property type="component" value="Unassembled WGS sequence"/>
</dbReference>
<evidence type="ECO:0000313" key="2">
    <source>
        <dbReference type="Proteomes" id="UP000320653"/>
    </source>
</evidence>
<comment type="caution">
    <text evidence="1">The sequence shown here is derived from an EMBL/GenBank/DDBJ whole genome shotgun (WGS) entry which is preliminary data.</text>
</comment>
<proteinExistence type="predicted"/>
<name>A0A561PZ28_9HYPH</name>
<protein>
    <submittedName>
        <fullName evidence="1">Uncharacterized protein</fullName>
    </submittedName>
</protein>